<dbReference type="EMBL" id="BNEE01000006">
    <property type="protein sequence ID" value="GHI85379.1"/>
    <property type="molecule type" value="Genomic_DNA"/>
</dbReference>
<proteinExistence type="predicted"/>
<accession>A0A919GWS9</accession>
<organism evidence="2 3">
    <name type="scientific">Streptomyces xanthophaeus</name>
    <dbReference type="NCBI Taxonomy" id="67385"/>
    <lineage>
        <taxon>Bacteria</taxon>
        <taxon>Bacillati</taxon>
        <taxon>Actinomycetota</taxon>
        <taxon>Actinomycetes</taxon>
        <taxon>Kitasatosporales</taxon>
        <taxon>Streptomycetaceae</taxon>
        <taxon>Streptomyces</taxon>
    </lineage>
</organism>
<name>A0A919GWS9_9ACTN</name>
<protein>
    <recommendedName>
        <fullName evidence="1">Cupin type-2 domain-containing protein</fullName>
    </recommendedName>
</protein>
<evidence type="ECO:0000313" key="3">
    <source>
        <dbReference type="Proteomes" id="UP000600026"/>
    </source>
</evidence>
<dbReference type="Gene3D" id="2.60.120.10">
    <property type="entry name" value="Jelly Rolls"/>
    <property type="match status" value="1"/>
</dbReference>
<dbReference type="InterPro" id="IPR014710">
    <property type="entry name" value="RmlC-like_jellyroll"/>
</dbReference>
<dbReference type="InterPro" id="IPR013096">
    <property type="entry name" value="Cupin_2"/>
</dbReference>
<dbReference type="InterPro" id="IPR011051">
    <property type="entry name" value="RmlC_Cupin_sf"/>
</dbReference>
<keyword evidence="3" id="KW-1185">Reference proteome</keyword>
<dbReference type="Proteomes" id="UP000600026">
    <property type="component" value="Unassembled WGS sequence"/>
</dbReference>
<comment type="caution">
    <text evidence="2">The sequence shown here is derived from an EMBL/GenBank/DDBJ whole genome shotgun (WGS) entry which is preliminary data.</text>
</comment>
<reference evidence="2" key="1">
    <citation type="submission" date="2020-09" db="EMBL/GenBank/DDBJ databases">
        <title>Whole genome shotgun sequence of Streptomyces xanthophaeus NBRC 12829.</title>
        <authorList>
            <person name="Komaki H."/>
            <person name="Tamura T."/>
        </authorList>
    </citation>
    <scope>NUCLEOTIDE SEQUENCE</scope>
    <source>
        <strain evidence="2">NBRC 12829</strain>
    </source>
</reference>
<evidence type="ECO:0000259" key="1">
    <source>
        <dbReference type="Pfam" id="PF07883"/>
    </source>
</evidence>
<dbReference type="AlphaFoldDB" id="A0A919GWS9"/>
<evidence type="ECO:0000313" key="2">
    <source>
        <dbReference type="EMBL" id="GHI85379.1"/>
    </source>
</evidence>
<dbReference type="SUPFAM" id="SSF51182">
    <property type="entry name" value="RmlC-like cupins"/>
    <property type="match status" value="1"/>
</dbReference>
<sequence>MNARKKPTDIRNKPVTQGVEGTLRWNGRIRTVPASRPRPARTGMMGRRTTERNEEAAMAAEAEATARATVQYEDEQVRVTRWDFEPGTTTGPHVHAYDYLVVPVADGRVTVRGADGTSAESQLRTGETYARKAGAAHEVVNTGAEWLAFVEIELKQQPAAGE</sequence>
<gene>
    <name evidence="2" type="ORF">Sxan_27430</name>
</gene>
<feature type="domain" description="Cupin type-2" evidence="1">
    <location>
        <begin position="81"/>
        <end position="150"/>
    </location>
</feature>
<dbReference type="Pfam" id="PF07883">
    <property type="entry name" value="Cupin_2"/>
    <property type="match status" value="1"/>
</dbReference>